<evidence type="ECO:0000313" key="3">
    <source>
        <dbReference type="Proteomes" id="UP000250272"/>
    </source>
</evidence>
<gene>
    <name evidence="2" type="ORF">A3L01_04535</name>
</gene>
<dbReference type="RefSeq" id="WP_088864687.1">
    <property type="nucleotide sequence ID" value="NZ_CP015101.1"/>
</dbReference>
<dbReference type="EMBL" id="CP015101">
    <property type="protein sequence ID" value="ASJ04668.1"/>
    <property type="molecule type" value="Genomic_DNA"/>
</dbReference>
<proteinExistence type="predicted"/>
<dbReference type="GeneID" id="33326012"/>
<name>A0A2Z2MRY0_9EURY</name>
<keyword evidence="1" id="KW-0472">Membrane</keyword>
<keyword evidence="3" id="KW-1185">Reference proteome</keyword>
<dbReference type="OrthoDB" id="103540at2157"/>
<dbReference type="Proteomes" id="UP000250272">
    <property type="component" value="Chromosome"/>
</dbReference>
<accession>A0A2Z2MRY0</accession>
<organism evidence="2 3">
    <name type="scientific">Thermococcus barossii</name>
    <dbReference type="NCBI Taxonomy" id="54077"/>
    <lineage>
        <taxon>Archaea</taxon>
        <taxon>Methanobacteriati</taxon>
        <taxon>Methanobacteriota</taxon>
        <taxon>Thermococci</taxon>
        <taxon>Thermococcales</taxon>
        <taxon>Thermococcaceae</taxon>
        <taxon>Thermococcus</taxon>
    </lineage>
</organism>
<keyword evidence="1" id="KW-1133">Transmembrane helix</keyword>
<reference evidence="2 3" key="1">
    <citation type="submission" date="2016-04" db="EMBL/GenBank/DDBJ databases">
        <title>Complete genome sequence of Thermococcus barossii type strain SHCK-94.</title>
        <authorList>
            <person name="Oger P.M."/>
        </authorList>
    </citation>
    <scope>NUCLEOTIDE SEQUENCE [LARGE SCALE GENOMIC DNA]</scope>
    <source>
        <strain evidence="2 3">SHCK-94</strain>
    </source>
</reference>
<dbReference type="AlphaFoldDB" id="A0A2Z2MRY0"/>
<evidence type="ECO:0000256" key="1">
    <source>
        <dbReference type="SAM" id="Phobius"/>
    </source>
</evidence>
<sequence>MVETPEWDTLVKLTKNGSLPLVALSYFTAIYAASRLCNDIKCLGIAFIIFTLGVALVIWLMTRYSQVNAEVNREKTKQITTKIIEKHFSPLILNFFRVLEHRGVLTLSEIEKRLFDNLSLAFLIIERGESLEKTDRRLKYIISNILEQRNPTQYRRFPGFSTLFRHFMLSVVSEWETIDKVIPFNLGPGFSLFLVIPRKHFKNLENKIIEEYRNYVSHLYERVQNDPNIEETHKRIFTEWFNEFSPPSNPIIIVSYPYQTTIDMLLERLPVASGVTGEYIKFVLESKILKQSLDIGNIKLAYLFEAVGYNKRIVDKLIKFDKRLKIKLGNGQQITLTEFLGLSNPYHRLLTSVQSIDPQLYNEITTNEGSLTNLERLINDLRVAMYGIPP</sequence>
<feature type="transmembrane region" description="Helical" evidence="1">
    <location>
        <begin position="17"/>
        <end position="33"/>
    </location>
</feature>
<evidence type="ECO:0000313" key="2">
    <source>
        <dbReference type="EMBL" id="ASJ04668.1"/>
    </source>
</evidence>
<dbReference type="KEGG" id="tbs:A3L01_04535"/>
<protein>
    <submittedName>
        <fullName evidence="2">Uncharacterized protein</fullName>
    </submittedName>
</protein>
<keyword evidence="1" id="KW-0812">Transmembrane</keyword>
<feature type="transmembrane region" description="Helical" evidence="1">
    <location>
        <begin position="40"/>
        <end position="61"/>
    </location>
</feature>